<protein>
    <submittedName>
        <fullName evidence="2">Uncharacterized protein</fullName>
    </submittedName>
</protein>
<gene>
    <name evidence="2" type="ORF">JI746_21500</name>
</gene>
<evidence type="ECO:0000313" key="3">
    <source>
        <dbReference type="Proteomes" id="UP000622707"/>
    </source>
</evidence>
<reference evidence="2 3" key="1">
    <citation type="journal article" date="2017" name="Int. J. Syst. Evol. Microbiol.">
        <title>Ramlibacter alkalitolerans sp. nov., alkali-tolerant bacterium isolated from soil of ginseng.</title>
        <authorList>
            <person name="Lee D.H."/>
            <person name="Cha C.J."/>
        </authorList>
    </citation>
    <scope>NUCLEOTIDE SEQUENCE [LARGE SCALE GENOMIC DNA]</scope>
    <source>
        <strain evidence="2 3">KACC 19305</strain>
    </source>
</reference>
<organism evidence="2 3">
    <name type="scientific">Ramlibacter alkalitolerans</name>
    <dbReference type="NCBI Taxonomy" id="2039631"/>
    <lineage>
        <taxon>Bacteria</taxon>
        <taxon>Pseudomonadati</taxon>
        <taxon>Pseudomonadota</taxon>
        <taxon>Betaproteobacteria</taxon>
        <taxon>Burkholderiales</taxon>
        <taxon>Comamonadaceae</taxon>
        <taxon>Ramlibacter</taxon>
    </lineage>
</organism>
<dbReference type="EMBL" id="JAEQND010000013">
    <property type="protein sequence ID" value="MBL0427705.1"/>
    <property type="molecule type" value="Genomic_DNA"/>
</dbReference>
<keyword evidence="3" id="KW-1185">Reference proteome</keyword>
<name>A0ABS1JTT9_9BURK</name>
<proteinExistence type="predicted"/>
<evidence type="ECO:0000313" key="2">
    <source>
        <dbReference type="EMBL" id="MBL0427705.1"/>
    </source>
</evidence>
<feature type="region of interest" description="Disordered" evidence="1">
    <location>
        <begin position="1"/>
        <end position="27"/>
    </location>
</feature>
<evidence type="ECO:0000256" key="1">
    <source>
        <dbReference type="SAM" id="MobiDB-lite"/>
    </source>
</evidence>
<accession>A0ABS1JTT9</accession>
<sequence>MPTSSTLATPGDCPSNACVEQDVSTGDARVRAGTRERVQRTLADFRKAFRGFSNGYRQGMNLVLPMQE</sequence>
<dbReference type="RefSeq" id="WP_201692339.1">
    <property type="nucleotide sequence ID" value="NZ_JAEQND010000013.1"/>
</dbReference>
<dbReference type="Proteomes" id="UP000622707">
    <property type="component" value="Unassembled WGS sequence"/>
</dbReference>
<comment type="caution">
    <text evidence="2">The sequence shown here is derived from an EMBL/GenBank/DDBJ whole genome shotgun (WGS) entry which is preliminary data.</text>
</comment>